<comment type="caution">
    <text evidence="2">The sequence shown here is derived from an EMBL/GenBank/DDBJ whole genome shotgun (WGS) entry which is preliminary data.</text>
</comment>
<gene>
    <name evidence="2" type="ORF">C7459_10611</name>
</gene>
<dbReference type="EMBL" id="QGGL01000006">
    <property type="protein sequence ID" value="PWK13733.1"/>
    <property type="molecule type" value="Genomic_DNA"/>
</dbReference>
<feature type="transmembrane region" description="Helical" evidence="1">
    <location>
        <begin position="6"/>
        <end position="25"/>
    </location>
</feature>
<organism evidence="2 3">
    <name type="scientific">Tumebacillus permanentifrigoris</name>
    <dbReference type="NCBI Taxonomy" id="378543"/>
    <lineage>
        <taxon>Bacteria</taxon>
        <taxon>Bacillati</taxon>
        <taxon>Bacillota</taxon>
        <taxon>Bacilli</taxon>
        <taxon>Bacillales</taxon>
        <taxon>Alicyclobacillaceae</taxon>
        <taxon>Tumebacillus</taxon>
    </lineage>
</organism>
<reference evidence="2 3" key="1">
    <citation type="submission" date="2018-05" db="EMBL/GenBank/DDBJ databases">
        <title>Genomic Encyclopedia of Type Strains, Phase IV (KMG-IV): sequencing the most valuable type-strain genomes for metagenomic binning, comparative biology and taxonomic classification.</title>
        <authorList>
            <person name="Goeker M."/>
        </authorList>
    </citation>
    <scope>NUCLEOTIDE SEQUENCE [LARGE SCALE GENOMIC DNA]</scope>
    <source>
        <strain evidence="2 3">DSM 18773</strain>
    </source>
</reference>
<dbReference type="NCBIfam" id="NF041644">
    <property type="entry name" value="CBO0543_fam"/>
    <property type="match status" value="1"/>
</dbReference>
<keyword evidence="1" id="KW-1133">Transmembrane helix</keyword>
<evidence type="ECO:0008006" key="4">
    <source>
        <dbReference type="Google" id="ProtNLM"/>
    </source>
</evidence>
<protein>
    <recommendedName>
        <fullName evidence="4">Carotenoid biosynthesis protein</fullName>
    </recommendedName>
</protein>
<feature type="transmembrane region" description="Helical" evidence="1">
    <location>
        <begin position="37"/>
        <end position="57"/>
    </location>
</feature>
<dbReference type="RefSeq" id="WP_109688158.1">
    <property type="nucleotide sequence ID" value="NZ_QGGL01000006.1"/>
</dbReference>
<evidence type="ECO:0000256" key="1">
    <source>
        <dbReference type="SAM" id="Phobius"/>
    </source>
</evidence>
<feature type="transmembrane region" description="Helical" evidence="1">
    <location>
        <begin position="69"/>
        <end position="89"/>
    </location>
</feature>
<dbReference type="Proteomes" id="UP000245634">
    <property type="component" value="Unassembled WGS sequence"/>
</dbReference>
<dbReference type="AlphaFoldDB" id="A0A316DBX9"/>
<name>A0A316DBX9_9BACL</name>
<sequence>MQILLGSGLIIAITVFWLGLTWRFANWQKWREYYPSVLFVFTWDFINTILTYDYKLWHYEKTWLGPTHVMADFGVVFLNLAPIILLYLSRYPYQSSVAGQVGYIALWVGFNSFVEAIFGWLERVTYLHGWGFWWSVVLWSLLFLIVRIHLTRPIMAWLITLCVAWFVISYFNIPLLGR</sequence>
<evidence type="ECO:0000313" key="3">
    <source>
        <dbReference type="Proteomes" id="UP000245634"/>
    </source>
</evidence>
<dbReference type="InterPro" id="IPR048147">
    <property type="entry name" value="CBO0543-like"/>
</dbReference>
<keyword evidence="1" id="KW-0812">Transmembrane</keyword>
<evidence type="ECO:0000313" key="2">
    <source>
        <dbReference type="EMBL" id="PWK13733.1"/>
    </source>
</evidence>
<proteinExistence type="predicted"/>
<keyword evidence="1" id="KW-0472">Membrane</keyword>
<feature type="transmembrane region" description="Helical" evidence="1">
    <location>
        <begin position="154"/>
        <end position="173"/>
    </location>
</feature>
<keyword evidence="3" id="KW-1185">Reference proteome</keyword>
<feature type="transmembrane region" description="Helical" evidence="1">
    <location>
        <begin position="101"/>
        <end position="121"/>
    </location>
</feature>
<accession>A0A316DBX9</accession>
<feature type="transmembrane region" description="Helical" evidence="1">
    <location>
        <begin position="127"/>
        <end position="147"/>
    </location>
</feature>
<dbReference type="OrthoDB" id="1730091at2"/>